<dbReference type="AlphaFoldDB" id="A0A4U0VJJ3"/>
<evidence type="ECO:0000313" key="2">
    <source>
        <dbReference type="Proteomes" id="UP000310066"/>
    </source>
</evidence>
<evidence type="ECO:0000313" key="1">
    <source>
        <dbReference type="EMBL" id="TKA49427.1"/>
    </source>
</evidence>
<dbReference type="CDD" id="cd09917">
    <property type="entry name" value="F-box_SF"/>
    <property type="match status" value="1"/>
</dbReference>
<reference evidence="1 2" key="1">
    <citation type="submission" date="2017-03" db="EMBL/GenBank/DDBJ databases">
        <title>Genomes of endolithic fungi from Antarctica.</title>
        <authorList>
            <person name="Coleine C."/>
            <person name="Masonjones S."/>
            <person name="Stajich J.E."/>
        </authorList>
    </citation>
    <scope>NUCLEOTIDE SEQUENCE [LARGE SCALE GENOMIC DNA]</scope>
    <source>
        <strain evidence="1 2">CCFEE 5311</strain>
    </source>
</reference>
<dbReference type="OrthoDB" id="10358480at2759"/>
<evidence type="ECO:0008006" key="3">
    <source>
        <dbReference type="Google" id="ProtNLM"/>
    </source>
</evidence>
<sequence length="311" mass="33973">MPTDPEPPEPAVTATATVLNTPELLELILQTLPTHTLLLRATLTSHHWHATITALLRTNPSIRKRLFLQPATLPEMLALERLELLLPSHSPPDDVDDDDSSPPPWHFANATWDLFRHPVPTPPAPGSRRALAPPLAVINPFVFGPPLPPDTRGMDARTASLRPLKRGMLERLAPGGREGLLGRMFVTQPPVAQHAWCLTGSAVETTTTLTTTTTRGRNRCGGKGAGDSYLRFMDGYDGASGCWRGVGELMEGLERGWVASGLGCAVDWKGARLVLGGCVGREEVLERVRREEMMDRMREEGDLGLERLTIG</sequence>
<accession>A0A4U0VJJ3</accession>
<dbReference type="EMBL" id="NAJP01000001">
    <property type="protein sequence ID" value="TKA49427.1"/>
    <property type="molecule type" value="Genomic_DNA"/>
</dbReference>
<protein>
    <recommendedName>
        <fullName evidence="3">F-box domain-containing protein</fullName>
    </recommendedName>
</protein>
<comment type="caution">
    <text evidence="1">The sequence shown here is derived from an EMBL/GenBank/DDBJ whole genome shotgun (WGS) entry which is preliminary data.</text>
</comment>
<proteinExistence type="predicted"/>
<organism evidence="1 2">
    <name type="scientific">Friedmanniomyces endolithicus</name>
    <dbReference type="NCBI Taxonomy" id="329885"/>
    <lineage>
        <taxon>Eukaryota</taxon>
        <taxon>Fungi</taxon>
        <taxon>Dikarya</taxon>
        <taxon>Ascomycota</taxon>
        <taxon>Pezizomycotina</taxon>
        <taxon>Dothideomycetes</taxon>
        <taxon>Dothideomycetidae</taxon>
        <taxon>Mycosphaerellales</taxon>
        <taxon>Teratosphaeriaceae</taxon>
        <taxon>Friedmanniomyces</taxon>
    </lineage>
</organism>
<name>A0A4U0VJJ3_9PEZI</name>
<gene>
    <name evidence="1" type="ORF">B0A54_00093</name>
</gene>
<dbReference type="Proteomes" id="UP000310066">
    <property type="component" value="Unassembled WGS sequence"/>
</dbReference>